<dbReference type="NCBIfam" id="TIGR02824">
    <property type="entry name" value="quinone_pig3"/>
    <property type="match status" value="1"/>
</dbReference>
<reference evidence="4 5" key="1">
    <citation type="submission" date="2017-12" db="EMBL/GenBank/DDBJ databases">
        <title>Genome sequence of the active heterotrophic nitrifier-denitrifier, Cupriavidus pauculus UM1.</title>
        <authorList>
            <person name="Putonti C."/>
            <person name="Castignetti D."/>
        </authorList>
    </citation>
    <scope>NUCLEOTIDE SEQUENCE [LARGE SCALE GENOMIC DNA]</scope>
    <source>
        <strain evidence="4 5">UM1</strain>
    </source>
</reference>
<dbReference type="Proteomes" id="UP000234341">
    <property type="component" value="Unassembled WGS sequence"/>
</dbReference>
<dbReference type="Gene3D" id="3.40.50.720">
    <property type="entry name" value="NAD(P)-binding Rossmann-like Domain"/>
    <property type="match status" value="1"/>
</dbReference>
<dbReference type="SUPFAM" id="SSF51735">
    <property type="entry name" value="NAD(P)-binding Rossmann-fold domains"/>
    <property type="match status" value="1"/>
</dbReference>
<comment type="caution">
    <text evidence="4">The sequence shown here is derived from an EMBL/GenBank/DDBJ whole genome shotgun (WGS) entry which is preliminary data.</text>
</comment>
<dbReference type="AlphaFoldDB" id="A0A2N5C2K2"/>
<evidence type="ECO:0000313" key="5">
    <source>
        <dbReference type="Proteomes" id="UP000234341"/>
    </source>
</evidence>
<dbReference type="SMART" id="SM00829">
    <property type="entry name" value="PKS_ER"/>
    <property type="match status" value="1"/>
</dbReference>
<gene>
    <name evidence="4" type="ORF">CYJ10_32095</name>
</gene>
<evidence type="ECO:0000313" key="4">
    <source>
        <dbReference type="EMBL" id="PLP96454.1"/>
    </source>
</evidence>
<dbReference type="CDD" id="cd05276">
    <property type="entry name" value="p53_inducible_oxidoreductase"/>
    <property type="match status" value="1"/>
</dbReference>
<dbReference type="OrthoDB" id="9780520at2"/>
<dbReference type="SUPFAM" id="SSF50129">
    <property type="entry name" value="GroES-like"/>
    <property type="match status" value="1"/>
</dbReference>
<dbReference type="InterPro" id="IPR013149">
    <property type="entry name" value="ADH-like_C"/>
</dbReference>
<proteinExistence type="predicted"/>
<protein>
    <submittedName>
        <fullName evidence="4">NAD(P)H-quinone oxidoreductase</fullName>
    </submittedName>
</protein>
<name>A0A2N5C2K2_9BURK</name>
<keyword evidence="1" id="KW-0521">NADP</keyword>
<dbReference type="RefSeq" id="WP_101685481.1">
    <property type="nucleotide sequence ID" value="NZ_PJRP01000027.1"/>
</dbReference>
<feature type="domain" description="Enoyl reductase (ER)" evidence="3">
    <location>
        <begin position="11"/>
        <end position="323"/>
    </location>
</feature>
<dbReference type="InterPro" id="IPR011032">
    <property type="entry name" value="GroES-like_sf"/>
</dbReference>
<dbReference type="Pfam" id="PF00107">
    <property type="entry name" value="ADH_zinc_N"/>
    <property type="match status" value="1"/>
</dbReference>
<dbReference type="InterPro" id="IPR014189">
    <property type="entry name" value="Quinone_OxRdtase_PIG3"/>
</dbReference>
<dbReference type="InterPro" id="IPR036291">
    <property type="entry name" value="NAD(P)-bd_dom_sf"/>
</dbReference>
<dbReference type="GO" id="GO:0070402">
    <property type="term" value="F:NADPH binding"/>
    <property type="evidence" value="ECO:0007669"/>
    <property type="project" value="TreeGrafter"/>
</dbReference>
<dbReference type="EMBL" id="PJRP01000027">
    <property type="protein sequence ID" value="PLP96454.1"/>
    <property type="molecule type" value="Genomic_DNA"/>
</dbReference>
<dbReference type="Pfam" id="PF08240">
    <property type="entry name" value="ADH_N"/>
    <property type="match status" value="1"/>
</dbReference>
<evidence type="ECO:0000259" key="3">
    <source>
        <dbReference type="SMART" id="SM00829"/>
    </source>
</evidence>
<keyword evidence="2" id="KW-0560">Oxidoreductase</keyword>
<dbReference type="PANTHER" id="PTHR48106:SF8">
    <property type="entry name" value="OS02G0805600 PROTEIN"/>
    <property type="match status" value="1"/>
</dbReference>
<dbReference type="InterPro" id="IPR020843">
    <property type="entry name" value="ER"/>
</dbReference>
<organism evidence="4 5">
    <name type="scientific">Cupriavidus pauculus</name>
    <dbReference type="NCBI Taxonomy" id="82633"/>
    <lineage>
        <taxon>Bacteria</taxon>
        <taxon>Pseudomonadati</taxon>
        <taxon>Pseudomonadota</taxon>
        <taxon>Betaproteobacteria</taxon>
        <taxon>Burkholderiales</taxon>
        <taxon>Burkholderiaceae</taxon>
        <taxon>Cupriavidus</taxon>
    </lineage>
</organism>
<accession>A0A2N5C2K2</accession>
<evidence type="ECO:0000256" key="2">
    <source>
        <dbReference type="ARBA" id="ARBA00023002"/>
    </source>
</evidence>
<dbReference type="InterPro" id="IPR013154">
    <property type="entry name" value="ADH-like_N"/>
</dbReference>
<dbReference type="GO" id="GO:0016651">
    <property type="term" value="F:oxidoreductase activity, acting on NAD(P)H"/>
    <property type="evidence" value="ECO:0007669"/>
    <property type="project" value="TreeGrafter"/>
</dbReference>
<evidence type="ECO:0000256" key="1">
    <source>
        <dbReference type="ARBA" id="ARBA00022857"/>
    </source>
</evidence>
<dbReference type="Gene3D" id="3.90.180.10">
    <property type="entry name" value="Medium-chain alcohol dehydrogenases, catalytic domain"/>
    <property type="match status" value="1"/>
</dbReference>
<sequence>MKYIHHVSGAGADALTLQEGDVPAARDHELLIRVAYAGVNRPDILQRMGLYNPPASANPFLGLEVSGVVVQVGKNVAGWKVGDEVCGLSHGGGYAEFCVVDARHCLPVPEGLTLAQAAALPENYITVWANLFATGLVGKESTVLVHGGGSGIGLTAIQLASEVGAKVITTAGSSEKLEVCRQLGARHVINYRTEDFNEVVDTATSGTGVDVVLDMVGGEYIARNLRALALDGALVQISFLEGSVVNIDLQPIMLKRLRVMGSTLRARTPENKAMLIRGLQKAFWPILAKGRCLPHIHTVLPLGEAARAHTLMESGKHIGKILLKAD</sequence>
<dbReference type="PANTHER" id="PTHR48106">
    <property type="entry name" value="QUINONE OXIDOREDUCTASE PIG3-RELATED"/>
    <property type="match status" value="1"/>
</dbReference>